<organism evidence="4">
    <name type="scientific">Dissoconium aciculare CBS 342.82</name>
    <dbReference type="NCBI Taxonomy" id="1314786"/>
    <lineage>
        <taxon>Eukaryota</taxon>
        <taxon>Fungi</taxon>
        <taxon>Dikarya</taxon>
        <taxon>Ascomycota</taxon>
        <taxon>Pezizomycotina</taxon>
        <taxon>Dothideomycetes</taxon>
        <taxon>Dothideomycetidae</taxon>
        <taxon>Mycosphaerellales</taxon>
        <taxon>Dissoconiaceae</taxon>
        <taxon>Dissoconium</taxon>
    </lineage>
</organism>
<keyword evidence="3" id="KW-1185">Reference proteome</keyword>
<dbReference type="GeneID" id="54362975"/>
<sequence>MSSLLRHAAARYHVPGPDPMRFTSLVSFWSFVSVATAQFSGPNGRCPSIQLYVLEQQGSSNLLSIAVTILDIAAGVNITSLSYAPSSDLASSVAQGVASLTSELNAFSQKCPNGKLVLLGDAQGASYVSATLAGTNLGGNSITAISSSVGSQIAAVVLYRDVTQAAEQGRQAACPACTAGGSLARTGAYIDALQPFTDRLQTWCNANDGSCCASGSTQVSVGSYFTEANRAYAVYFISENLGAQNSAAGFGPQYFPSTCAVAPPTTQKSTVSTASPTSSPAVITLYPATTTSAKATTPDVIIATATATGSVELTTPSVPTLTLATYQIAPKPDHKTASSLSSSAKASAGASSAAASSFPPIAQASPAADKTSIGPQVSRGTGERLHPSAVLALAAFGIAGSIMTLMM</sequence>
<reference evidence="4" key="1">
    <citation type="submission" date="2020-01" db="EMBL/GenBank/DDBJ databases">
        <authorList>
            <consortium name="DOE Joint Genome Institute"/>
            <person name="Haridas S."/>
            <person name="Albert R."/>
            <person name="Binder M."/>
            <person name="Bloem J."/>
            <person name="Labutti K."/>
            <person name="Salamov A."/>
            <person name="Andreopoulos B."/>
            <person name="Baker S.E."/>
            <person name="Barry K."/>
            <person name="Bills G."/>
            <person name="Bluhm B.H."/>
            <person name="Cannon C."/>
            <person name="Castanera R."/>
            <person name="Culley D.E."/>
            <person name="Daum C."/>
            <person name="Ezra D."/>
            <person name="Gonzalez J.B."/>
            <person name="Henrissat B."/>
            <person name="Kuo A."/>
            <person name="Liang C."/>
            <person name="Lipzen A."/>
            <person name="Lutzoni F."/>
            <person name="Magnuson J."/>
            <person name="Mondo S."/>
            <person name="Nolan M."/>
            <person name="Ohm R."/>
            <person name="Pangilinan J."/>
            <person name="Park H.-J."/>
            <person name="Ramirez L."/>
            <person name="Alfaro M."/>
            <person name="Sun H."/>
            <person name="Tritt A."/>
            <person name="Yoshinaga Y."/>
            <person name="Zwiers L.-H."/>
            <person name="Turgeon B.G."/>
            <person name="Goodwin S.B."/>
            <person name="Spatafora J.W."/>
            <person name="Crous P.W."/>
            <person name="Grigoriev I.V."/>
        </authorList>
    </citation>
    <scope>NUCLEOTIDE SEQUENCE</scope>
    <source>
        <strain evidence="4">CBS 342.82</strain>
    </source>
</reference>
<dbReference type="AlphaFoldDB" id="A0A6J3M2D1"/>
<name>A0A6J3M2D1_9PEZI</name>
<accession>A0A6J3M2D1</accession>
<dbReference type="SUPFAM" id="SSF53474">
    <property type="entry name" value="alpha/beta-Hydrolases"/>
    <property type="match status" value="1"/>
</dbReference>
<reference evidence="4" key="2">
    <citation type="submission" date="2020-04" db="EMBL/GenBank/DDBJ databases">
        <authorList>
            <consortium name="NCBI Genome Project"/>
        </authorList>
    </citation>
    <scope>NUCLEOTIDE SEQUENCE</scope>
    <source>
        <strain evidence="4">CBS 342.82</strain>
    </source>
</reference>
<evidence type="ECO:0000313" key="4">
    <source>
        <dbReference type="RefSeq" id="XP_033458690.1"/>
    </source>
</evidence>
<dbReference type="Proteomes" id="UP000504637">
    <property type="component" value="Unplaced"/>
</dbReference>
<dbReference type="PANTHER" id="PTHR33630:SF9">
    <property type="entry name" value="CUTINASE 4"/>
    <property type="match status" value="1"/>
</dbReference>
<evidence type="ECO:0000256" key="2">
    <source>
        <dbReference type="ARBA" id="ARBA00023157"/>
    </source>
</evidence>
<gene>
    <name evidence="4" type="ORF">K489DRAFT_381640</name>
</gene>
<dbReference type="InterPro" id="IPR000675">
    <property type="entry name" value="Cutinase/axe"/>
</dbReference>
<keyword evidence="1" id="KW-0378">Hydrolase</keyword>
<proteinExistence type="predicted"/>
<dbReference type="GO" id="GO:0052689">
    <property type="term" value="F:carboxylic ester hydrolase activity"/>
    <property type="evidence" value="ECO:0007669"/>
    <property type="project" value="UniProtKB-ARBA"/>
</dbReference>
<dbReference type="InterPro" id="IPR029058">
    <property type="entry name" value="AB_hydrolase_fold"/>
</dbReference>
<dbReference type="RefSeq" id="XP_033458690.1">
    <property type="nucleotide sequence ID" value="XM_033605175.1"/>
</dbReference>
<dbReference type="Pfam" id="PF01083">
    <property type="entry name" value="Cutinase"/>
    <property type="match status" value="1"/>
</dbReference>
<evidence type="ECO:0000313" key="3">
    <source>
        <dbReference type="Proteomes" id="UP000504637"/>
    </source>
</evidence>
<dbReference type="SMART" id="SM01110">
    <property type="entry name" value="Cutinase"/>
    <property type="match status" value="1"/>
</dbReference>
<evidence type="ECO:0000256" key="1">
    <source>
        <dbReference type="ARBA" id="ARBA00022801"/>
    </source>
</evidence>
<dbReference type="Gene3D" id="3.40.50.1820">
    <property type="entry name" value="alpha/beta hydrolase"/>
    <property type="match status" value="1"/>
</dbReference>
<protein>
    <submittedName>
        <fullName evidence="4">Carbohydrate esterase family 5 protein</fullName>
    </submittedName>
</protein>
<keyword evidence="2" id="KW-1015">Disulfide bond</keyword>
<reference evidence="4" key="3">
    <citation type="submission" date="2025-08" db="UniProtKB">
        <authorList>
            <consortium name="RefSeq"/>
        </authorList>
    </citation>
    <scope>IDENTIFICATION</scope>
    <source>
        <strain evidence="4">CBS 342.82</strain>
    </source>
</reference>
<dbReference type="OrthoDB" id="2586582at2759"/>
<dbReference type="PANTHER" id="PTHR33630">
    <property type="entry name" value="CUTINASE RV1984C-RELATED-RELATED"/>
    <property type="match status" value="1"/>
</dbReference>